<dbReference type="InterPro" id="IPR010879">
    <property type="entry name" value="DUF1508"/>
</dbReference>
<dbReference type="SUPFAM" id="SSF160113">
    <property type="entry name" value="YegP-like"/>
    <property type="match status" value="1"/>
</dbReference>
<comment type="similarity">
    <text evidence="1">Belongs to the UPF0339 family. Duplicated subfamily.</text>
</comment>
<gene>
    <name evidence="3" type="ORF">F0A16_02800</name>
</gene>
<organism evidence="3 4">
    <name type="scientific">Salinicola corii</name>
    <dbReference type="NCBI Taxonomy" id="2606937"/>
    <lineage>
        <taxon>Bacteria</taxon>
        <taxon>Pseudomonadati</taxon>
        <taxon>Pseudomonadota</taxon>
        <taxon>Gammaproteobacteria</taxon>
        <taxon>Oceanospirillales</taxon>
        <taxon>Halomonadaceae</taxon>
        <taxon>Salinicola</taxon>
    </lineage>
</organism>
<protein>
    <submittedName>
        <fullName evidence="3">DUF1508 domain-containing protein</fullName>
    </submittedName>
</protein>
<name>A0A640WJF9_9GAMM</name>
<accession>A0A640WJF9</accession>
<evidence type="ECO:0000313" key="3">
    <source>
        <dbReference type="EMBL" id="KAA0020734.1"/>
    </source>
</evidence>
<sequence length="59" mass="6931">MPNPCYKQQKDNRGEWYWVYYARNGEAIARSSESYKAKTDCEHSIDLVKGSKDDPVYTH</sequence>
<evidence type="ECO:0000313" key="4">
    <source>
        <dbReference type="Proteomes" id="UP000466024"/>
    </source>
</evidence>
<feature type="domain" description="DUF1508" evidence="2">
    <location>
        <begin position="11"/>
        <end position="53"/>
    </location>
</feature>
<dbReference type="EMBL" id="VTPX01000001">
    <property type="protein sequence ID" value="KAA0020734.1"/>
    <property type="molecule type" value="Genomic_DNA"/>
</dbReference>
<dbReference type="Proteomes" id="UP000466024">
    <property type="component" value="Unassembled WGS sequence"/>
</dbReference>
<evidence type="ECO:0000259" key="2">
    <source>
        <dbReference type="Pfam" id="PF07411"/>
    </source>
</evidence>
<keyword evidence="4" id="KW-1185">Reference proteome</keyword>
<dbReference type="Pfam" id="PF07411">
    <property type="entry name" value="DUF1508"/>
    <property type="match status" value="1"/>
</dbReference>
<dbReference type="InterPro" id="IPR036913">
    <property type="entry name" value="YegP-like_sf"/>
</dbReference>
<dbReference type="AlphaFoldDB" id="A0A640WJF9"/>
<evidence type="ECO:0000256" key="1">
    <source>
        <dbReference type="ARBA" id="ARBA00007576"/>
    </source>
</evidence>
<comment type="caution">
    <text evidence="3">The sequence shown here is derived from an EMBL/GenBank/DDBJ whole genome shotgun (WGS) entry which is preliminary data.</text>
</comment>
<dbReference type="RefSeq" id="WP_149433853.1">
    <property type="nucleotide sequence ID" value="NZ_VTPX01000001.1"/>
</dbReference>
<proteinExistence type="inferred from homology"/>
<reference evidence="3 4" key="1">
    <citation type="submission" date="2019-08" db="EMBL/GenBank/DDBJ databases">
        <title>Bioinformatics analysis of the strain L3 and L5.</title>
        <authorList>
            <person name="Li X."/>
        </authorList>
    </citation>
    <scope>NUCLEOTIDE SEQUENCE [LARGE SCALE GENOMIC DNA]</scope>
    <source>
        <strain evidence="3 4">L3</strain>
    </source>
</reference>
<dbReference type="Gene3D" id="3.30.160.160">
    <property type="entry name" value="YegP-like"/>
    <property type="match status" value="1"/>
</dbReference>